<organism evidence="9 10">
    <name type="scientific">Nitrincola tapanii</name>
    <dbReference type="NCBI Taxonomy" id="1708751"/>
    <lineage>
        <taxon>Bacteria</taxon>
        <taxon>Pseudomonadati</taxon>
        <taxon>Pseudomonadota</taxon>
        <taxon>Gammaproteobacteria</taxon>
        <taxon>Oceanospirillales</taxon>
        <taxon>Oceanospirillaceae</taxon>
        <taxon>Nitrincola</taxon>
    </lineage>
</organism>
<evidence type="ECO:0000256" key="4">
    <source>
        <dbReference type="ARBA" id="ARBA00022475"/>
    </source>
</evidence>
<dbReference type="EMBL" id="SMRS01000007">
    <property type="protein sequence ID" value="KAA0874192.1"/>
    <property type="molecule type" value="Genomic_DNA"/>
</dbReference>
<feature type="transmembrane region" description="Helical" evidence="8">
    <location>
        <begin position="201"/>
        <end position="218"/>
    </location>
</feature>
<name>A0A5A9W0V8_9GAMM</name>
<evidence type="ECO:0000313" key="9">
    <source>
        <dbReference type="EMBL" id="KAA0874192.1"/>
    </source>
</evidence>
<proteinExistence type="inferred from homology"/>
<evidence type="ECO:0000256" key="6">
    <source>
        <dbReference type="ARBA" id="ARBA00022989"/>
    </source>
</evidence>
<comment type="caution">
    <text evidence="9">The sequence shown here is derived from an EMBL/GenBank/DDBJ whole genome shotgun (WGS) entry which is preliminary data.</text>
</comment>
<keyword evidence="6 8" id="KW-1133">Transmembrane helix</keyword>
<evidence type="ECO:0000256" key="1">
    <source>
        <dbReference type="ARBA" id="ARBA00004651"/>
    </source>
</evidence>
<sequence length="252" mass="27383">MSVEQGILLLLVGVLTGFMNVLSAGGSMITLPLLMFMGLDSATANGSNRVGIVMQNTTAVWRFHRSGYCDWTLALTLAIPAVVGALFGAWLATLTSEAVFQWILILVMLVSSVMMLLPQPKEQVTHPLDKEHLSWPVYLAMLLIGIYGGFIQVAVGLLFIVILYRVLKVDLIQVNVLKVLIVLVYMVPALLVFIYAGHVAWSYGLTLALGSMLGAYGAARVTLSPSGSVWIQRLSLAVIALILVKLIWDLLD</sequence>
<comment type="subcellular location">
    <subcellularLocation>
        <location evidence="1 8">Cell membrane</location>
        <topology evidence="1 8">Multi-pass membrane protein</topology>
    </subcellularLocation>
</comment>
<evidence type="ECO:0000256" key="5">
    <source>
        <dbReference type="ARBA" id="ARBA00022692"/>
    </source>
</evidence>
<feature type="transmembrane region" description="Helical" evidence="8">
    <location>
        <begin position="137"/>
        <end position="164"/>
    </location>
</feature>
<protein>
    <recommendedName>
        <fullName evidence="8">Probable membrane transporter protein</fullName>
    </recommendedName>
</protein>
<dbReference type="InterPro" id="IPR002781">
    <property type="entry name" value="TM_pro_TauE-like"/>
</dbReference>
<evidence type="ECO:0000256" key="8">
    <source>
        <dbReference type="RuleBase" id="RU363041"/>
    </source>
</evidence>
<dbReference type="Pfam" id="PF01925">
    <property type="entry name" value="TauE"/>
    <property type="match status" value="1"/>
</dbReference>
<feature type="transmembrane region" description="Helical" evidence="8">
    <location>
        <begin position="176"/>
        <end position="195"/>
    </location>
</feature>
<reference evidence="9 10" key="1">
    <citation type="submission" date="2019-03" db="EMBL/GenBank/DDBJ databases">
        <title>Nitrincola sp. nov. isolated from an Indian soda lake.</title>
        <authorList>
            <person name="Joshi A."/>
            <person name="Thite S.V."/>
            <person name="Joseph N."/>
            <person name="Dhotre D."/>
            <person name="Moorthy M."/>
            <person name="Shouche Y.S."/>
        </authorList>
    </citation>
    <scope>NUCLEOTIDE SEQUENCE [LARGE SCALE GENOMIC DNA]</scope>
    <source>
        <strain evidence="9 10">MEB193</strain>
    </source>
</reference>
<keyword evidence="3" id="KW-0813">Transport</keyword>
<evidence type="ECO:0000256" key="2">
    <source>
        <dbReference type="ARBA" id="ARBA00009142"/>
    </source>
</evidence>
<dbReference type="AlphaFoldDB" id="A0A5A9W0V8"/>
<evidence type="ECO:0000256" key="7">
    <source>
        <dbReference type="ARBA" id="ARBA00023136"/>
    </source>
</evidence>
<feature type="transmembrane region" description="Helical" evidence="8">
    <location>
        <begin position="99"/>
        <end position="117"/>
    </location>
</feature>
<keyword evidence="10" id="KW-1185">Reference proteome</keyword>
<evidence type="ECO:0000313" key="10">
    <source>
        <dbReference type="Proteomes" id="UP000325302"/>
    </source>
</evidence>
<keyword evidence="7 8" id="KW-0472">Membrane</keyword>
<dbReference type="PANTHER" id="PTHR30269:SF0">
    <property type="entry name" value="MEMBRANE TRANSPORTER PROTEIN YFCA-RELATED"/>
    <property type="match status" value="1"/>
</dbReference>
<dbReference type="OrthoDB" id="9807082at2"/>
<dbReference type="Proteomes" id="UP000325302">
    <property type="component" value="Unassembled WGS sequence"/>
</dbReference>
<dbReference type="InterPro" id="IPR052017">
    <property type="entry name" value="TSUP"/>
</dbReference>
<keyword evidence="5 8" id="KW-0812">Transmembrane</keyword>
<dbReference type="PANTHER" id="PTHR30269">
    <property type="entry name" value="TRANSMEMBRANE PROTEIN YFCA"/>
    <property type="match status" value="1"/>
</dbReference>
<comment type="similarity">
    <text evidence="2 8">Belongs to the 4-toluene sulfonate uptake permease (TSUP) (TC 2.A.102) family.</text>
</comment>
<gene>
    <name evidence="9" type="ORF">E1H14_10485</name>
</gene>
<dbReference type="RefSeq" id="WP_149391424.1">
    <property type="nucleotide sequence ID" value="NZ_SMRS01000007.1"/>
</dbReference>
<accession>A0A5A9W0V8</accession>
<evidence type="ECO:0000256" key="3">
    <source>
        <dbReference type="ARBA" id="ARBA00022448"/>
    </source>
</evidence>
<feature type="transmembrane region" description="Helical" evidence="8">
    <location>
        <begin position="71"/>
        <end position="92"/>
    </location>
</feature>
<feature type="transmembrane region" description="Helical" evidence="8">
    <location>
        <begin position="230"/>
        <end position="248"/>
    </location>
</feature>
<dbReference type="GO" id="GO:0005886">
    <property type="term" value="C:plasma membrane"/>
    <property type="evidence" value="ECO:0007669"/>
    <property type="project" value="UniProtKB-SubCell"/>
</dbReference>
<keyword evidence="4 8" id="KW-1003">Cell membrane</keyword>